<dbReference type="Proteomes" id="UP000334990">
    <property type="component" value="Unassembled WGS sequence"/>
</dbReference>
<organism evidence="2 3">
    <name type="scientific">Acrocarpospora corrugata</name>
    <dbReference type="NCBI Taxonomy" id="35763"/>
    <lineage>
        <taxon>Bacteria</taxon>
        <taxon>Bacillati</taxon>
        <taxon>Actinomycetota</taxon>
        <taxon>Actinomycetes</taxon>
        <taxon>Streptosporangiales</taxon>
        <taxon>Streptosporangiaceae</taxon>
        <taxon>Acrocarpospora</taxon>
    </lineage>
</organism>
<evidence type="ECO:0000256" key="1">
    <source>
        <dbReference type="SAM" id="MobiDB-lite"/>
    </source>
</evidence>
<comment type="caution">
    <text evidence="2">The sequence shown here is derived from an EMBL/GenBank/DDBJ whole genome shotgun (WGS) entry which is preliminary data.</text>
</comment>
<dbReference type="EMBL" id="BLAD01000053">
    <property type="protein sequence ID" value="GES01752.1"/>
    <property type="molecule type" value="Genomic_DNA"/>
</dbReference>
<feature type="region of interest" description="Disordered" evidence="1">
    <location>
        <begin position="1"/>
        <end position="69"/>
    </location>
</feature>
<evidence type="ECO:0000313" key="2">
    <source>
        <dbReference type="EMBL" id="GES01752.1"/>
    </source>
</evidence>
<accession>A0A5M3W161</accession>
<name>A0A5M3W161_9ACTN</name>
<proteinExistence type="predicted"/>
<reference evidence="2 3" key="1">
    <citation type="submission" date="2019-10" db="EMBL/GenBank/DDBJ databases">
        <title>Whole genome shotgun sequence of Acrocarpospora corrugata NBRC 13972.</title>
        <authorList>
            <person name="Ichikawa N."/>
            <person name="Kimura A."/>
            <person name="Kitahashi Y."/>
            <person name="Komaki H."/>
            <person name="Oguchi A."/>
        </authorList>
    </citation>
    <scope>NUCLEOTIDE SEQUENCE [LARGE SCALE GENOMIC DNA]</scope>
    <source>
        <strain evidence="2 3">NBRC 13972</strain>
    </source>
</reference>
<dbReference type="OrthoDB" id="3537847at2"/>
<evidence type="ECO:0000313" key="3">
    <source>
        <dbReference type="Proteomes" id="UP000334990"/>
    </source>
</evidence>
<dbReference type="AlphaFoldDB" id="A0A5M3W161"/>
<gene>
    <name evidence="2" type="ORF">Acor_38160</name>
</gene>
<protein>
    <submittedName>
        <fullName evidence="2">Uncharacterized protein</fullName>
    </submittedName>
</protein>
<sequence length="69" mass="7728">MKAFLNRLRGLRDRPRTGTADGRPMGLGLATAMRNYSSARDADRHLRRWAAEQQPTTTPADHSGDPHSR</sequence>
<dbReference type="RefSeq" id="WP_155338023.1">
    <property type="nucleotide sequence ID" value="NZ_BAAABN010000030.1"/>
</dbReference>
<keyword evidence="3" id="KW-1185">Reference proteome</keyword>